<name>A0A1M5G9C4_9BACT</name>
<reference evidence="4 5" key="1">
    <citation type="submission" date="2016-11" db="EMBL/GenBank/DDBJ databases">
        <authorList>
            <person name="Jaros S."/>
            <person name="Januszkiewicz K."/>
            <person name="Wedrychowicz H."/>
        </authorList>
    </citation>
    <scope>NUCLEOTIDE SEQUENCE [LARGE SCALE GENOMIC DNA]</scope>
    <source>
        <strain evidence="4 5">DSM 26910</strain>
    </source>
</reference>
<feature type="domain" description="SHSP" evidence="3">
    <location>
        <begin position="37"/>
        <end position="151"/>
    </location>
</feature>
<dbReference type="InterPro" id="IPR002068">
    <property type="entry name" value="A-crystallin/Hsp20_dom"/>
</dbReference>
<evidence type="ECO:0000313" key="5">
    <source>
        <dbReference type="Proteomes" id="UP000184164"/>
    </source>
</evidence>
<evidence type="ECO:0000259" key="3">
    <source>
        <dbReference type="PROSITE" id="PS01031"/>
    </source>
</evidence>
<dbReference type="PANTHER" id="PTHR11527">
    <property type="entry name" value="HEAT-SHOCK PROTEIN 20 FAMILY MEMBER"/>
    <property type="match status" value="1"/>
</dbReference>
<comment type="similarity">
    <text evidence="1 2">Belongs to the small heat shock protein (HSP20) family.</text>
</comment>
<evidence type="ECO:0000256" key="2">
    <source>
        <dbReference type="RuleBase" id="RU003616"/>
    </source>
</evidence>
<dbReference type="InterPro" id="IPR031107">
    <property type="entry name" value="Small_HSP"/>
</dbReference>
<dbReference type="AlphaFoldDB" id="A0A1M5G9C4"/>
<dbReference type="InterPro" id="IPR008978">
    <property type="entry name" value="HSP20-like_chaperone"/>
</dbReference>
<dbReference type="STRING" id="1484053.SAMN05444274_11815"/>
<sequence length="151" mass="17434">MEDLVMTLAKRSENVLPSFFDRFFNSDLMDWNLNNFSDVNTTLPAVNVKETDDDYILEVAAPGMSKKDFKINFQNNVLTISSEKQQEKKEKEDNYTRREFSYQSFQRSFTVPHHDVDSDKISAAYGDGILSVKLPKREEAKPKPAKEIKIS</sequence>
<gene>
    <name evidence="4" type="ORF">SAMN05444274_11815</name>
</gene>
<accession>A0A1M5G9C4</accession>
<proteinExistence type="inferred from homology"/>
<dbReference type="EMBL" id="FQUM01000018">
    <property type="protein sequence ID" value="SHG00420.1"/>
    <property type="molecule type" value="Genomic_DNA"/>
</dbReference>
<dbReference type="CDD" id="cd06464">
    <property type="entry name" value="ACD_sHsps-like"/>
    <property type="match status" value="1"/>
</dbReference>
<dbReference type="Gene3D" id="2.60.40.790">
    <property type="match status" value="1"/>
</dbReference>
<dbReference type="Proteomes" id="UP000184164">
    <property type="component" value="Unassembled WGS sequence"/>
</dbReference>
<keyword evidence="4" id="KW-0346">Stress response</keyword>
<evidence type="ECO:0000256" key="1">
    <source>
        <dbReference type="PROSITE-ProRule" id="PRU00285"/>
    </source>
</evidence>
<dbReference type="Pfam" id="PF00011">
    <property type="entry name" value="HSP20"/>
    <property type="match status" value="1"/>
</dbReference>
<organism evidence="4 5">
    <name type="scientific">Mariniphaga anaerophila</name>
    <dbReference type="NCBI Taxonomy" id="1484053"/>
    <lineage>
        <taxon>Bacteria</taxon>
        <taxon>Pseudomonadati</taxon>
        <taxon>Bacteroidota</taxon>
        <taxon>Bacteroidia</taxon>
        <taxon>Marinilabiliales</taxon>
        <taxon>Prolixibacteraceae</taxon>
        <taxon>Mariniphaga</taxon>
    </lineage>
</organism>
<keyword evidence="5" id="KW-1185">Reference proteome</keyword>
<dbReference type="SUPFAM" id="SSF49764">
    <property type="entry name" value="HSP20-like chaperones"/>
    <property type="match status" value="1"/>
</dbReference>
<evidence type="ECO:0000313" key="4">
    <source>
        <dbReference type="EMBL" id="SHG00420.1"/>
    </source>
</evidence>
<dbReference type="PROSITE" id="PS01031">
    <property type="entry name" value="SHSP"/>
    <property type="match status" value="1"/>
</dbReference>
<protein>
    <submittedName>
        <fullName evidence="4">Heat shock protein Hsp20</fullName>
    </submittedName>
</protein>